<proteinExistence type="predicted"/>
<feature type="region of interest" description="Disordered" evidence="1">
    <location>
        <begin position="162"/>
        <end position="182"/>
    </location>
</feature>
<protein>
    <submittedName>
        <fullName evidence="2">Uncharacterized protein</fullName>
    </submittedName>
</protein>
<gene>
    <name evidence="2" type="ORF">LCGC14_2239630</name>
</gene>
<feature type="non-terminal residue" evidence="2">
    <location>
        <position position="182"/>
    </location>
</feature>
<dbReference type="AlphaFoldDB" id="A0A0F9D608"/>
<name>A0A0F9D608_9ZZZZ</name>
<evidence type="ECO:0000313" key="2">
    <source>
        <dbReference type="EMBL" id="KKL57019.1"/>
    </source>
</evidence>
<reference evidence="2" key="1">
    <citation type="journal article" date="2015" name="Nature">
        <title>Complex archaea that bridge the gap between prokaryotes and eukaryotes.</title>
        <authorList>
            <person name="Spang A."/>
            <person name="Saw J.H."/>
            <person name="Jorgensen S.L."/>
            <person name="Zaremba-Niedzwiedzka K."/>
            <person name="Martijn J."/>
            <person name="Lind A.E."/>
            <person name="van Eijk R."/>
            <person name="Schleper C."/>
            <person name="Guy L."/>
            <person name="Ettema T.J."/>
        </authorList>
    </citation>
    <scope>NUCLEOTIDE SEQUENCE</scope>
</reference>
<accession>A0A0F9D608</accession>
<sequence length="182" mass="20277">MAEGRSHQKKRKSKVRTIYNPKAIQRMHQAWELYTLGYSTHAISVKLNCHWHTADKDIQRAQEMCDAGHLRRAEDAREAAIRTRRGVQQLALEDREVAEPKDRAQLLRVVLDGQKGIEDLEGLHQEAPLVQVGPAVYQIAGGPLQPLTELTDDELEVADAHLGSELAALPPAPDDAEEPATE</sequence>
<dbReference type="EMBL" id="LAZR01030303">
    <property type="protein sequence ID" value="KKL57019.1"/>
    <property type="molecule type" value="Genomic_DNA"/>
</dbReference>
<evidence type="ECO:0000256" key="1">
    <source>
        <dbReference type="SAM" id="MobiDB-lite"/>
    </source>
</evidence>
<organism evidence="2">
    <name type="scientific">marine sediment metagenome</name>
    <dbReference type="NCBI Taxonomy" id="412755"/>
    <lineage>
        <taxon>unclassified sequences</taxon>
        <taxon>metagenomes</taxon>
        <taxon>ecological metagenomes</taxon>
    </lineage>
</organism>
<comment type="caution">
    <text evidence="2">The sequence shown here is derived from an EMBL/GenBank/DDBJ whole genome shotgun (WGS) entry which is preliminary data.</text>
</comment>